<dbReference type="AlphaFoldDB" id="A0AAD9MCH1"/>
<gene>
    <name evidence="8" type="ORF">P8C59_004471</name>
</gene>
<dbReference type="PANTHER" id="PTHR31123">
    <property type="entry name" value="ACCUMULATION OF DYADS PROTEIN 2-RELATED"/>
    <property type="match status" value="1"/>
</dbReference>
<dbReference type="Proteomes" id="UP001217918">
    <property type="component" value="Unassembled WGS sequence"/>
</dbReference>
<proteinExistence type="inferred from homology"/>
<dbReference type="EMBL" id="JAQQPM010000003">
    <property type="protein sequence ID" value="KAK2069930.1"/>
    <property type="molecule type" value="Genomic_DNA"/>
</dbReference>
<comment type="caution">
    <text evidence="8">The sequence shown here is derived from an EMBL/GenBank/DDBJ whole genome shotgun (WGS) entry which is preliminary data.</text>
</comment>
<feature type="transmembrane region" description="Helical" evidence="7">
    <location>
        <begin position="214"/>
        <end position="234"/>
    </location>
</feature>
<evidence type="ECO:0000256" key="7">
    <source>
        <dbReference type="SAM" id="Phobius"/>
    </source>
</evidence>
<sequence length="416" mass="44991">MAVTRSAKRRPENEATAPPTRPVVPKTADGHHIIVQGRRWRATDPLIPRDALADLKHHLGKSRSALGRKGMMSRTDEAQARKGVALAKLGLGERGKPEWWNDTASGRKARWEKALEELRRMRAPVDDGTVTCLNKSDTKPQHHQTPTAMAHRNAEDELRPGETETQAQTPVVQTVLRPIAPPAALGLAGFASSTWIMSSYLAQWWGTDSSPTLFFPFVGLFGGLAQFIAGIYGFSACDTLVTVINTMWGSFWMSIGILYAFVAAGLIESHSSRTHFPELASWFVILTIFTWSCALAALARDVVLSAALIFLAIGSTIACSLFGHNGGESTTSGSGDGLEGGVTRAMTAASYFWMLAALLGWWRVTAFLVEEAFGPAHFITKLFPVGPTMMAKRAPHAVPGQGEPGVKRGMSKSVPV</sequence>
<feature type="transmembrane region" description="Helical" evidence="7">
    <location>
        <begin position="183"/>
        <end position="202"/>
    </location>
</feature>
<feature type="region of interest" description="Disordered" evidence="6">
    <location>
        <begin position="394"/>
        <end position="416"/>
    </location>
</feature>
<evidence type="ECO:0000256" key="5">
    <source>
        <dbReference type="ARBA" id="ARBA00023136"/>
    </source>
</evidence>
<keyword evidence="4 7" id="KW-1133">Transmembrane helix</keyword>
<evidence type="ECO:0000313" key="9">
    <source>
        <dbReference type="Proteomes" id="UP001217918"/>
    </source>
</evidence>
<dbReference type="Pfam" id="PF01184">
    <property type="entry name" value="Gpr1_Fun34_YaaH"/>
    <property type="match status" value="1"/>
</dbReference>
<dbReference type="GO" id="GO:0015123">
    <property type="term" value="F:acetate transmembrane transporter activity"/>
    <property type="evidence" value="ECO:0007669"/>
    <property type="project" value="TreeGrafter"/>
</dbReference>
<accession>A0AAD9MCH1</accession>
<evidence type="ECO:0000313" key="8">
    <source>
        <dbReference type="EMBL" id="KAK2069930.1"/>
    </source>
</evidence>
<comment type="similarity">
    <text evidence="2">Belongs to the acetate uptake transporter (AceTr) (TC 2.A.96) family.</text>
</comment>
<feature type="region of interest" description="Disordered" evidence="6">
    <location>
        <begin position="129"/>
        <end position="148"/>
    </location>
</feature>
<dbReference type="InterPro" id="IPR000791">
    <property type="entry name" value="Gpr1/Fun34/SatP-like"/>
</dbReference>
<evidence type="ECO:0000256" key="3">
    <source>
        <dbReference type="ARBA" id="ARBA00022692"/>
    </source>
</evidence>
<feature type="transmembrane region" description="Helical" evidence="7">
    <location>
        <begin position="279"/>
        <end position="299"/>
    </location>
</feature>
<evidence type="ECO:0000256" key="1">
    <source>
        <dbReference type="ARBA" id="ARBA00004141"/>
    </source>
</evidence>
<evidence type="ECO:0000256" key="6">
    <source>
        <dbReference type="SAM" id="MobiDB-lite"/>
    </source>
</evidence>
<dbReference type="InterPro" id="IPR051633">
    <property type="entry name" value="AceTr"/>
</dbReference>
<feature type="region of interest" description="Disordered" evidence="6">
    <location>
        <begin position="1"/>
        <end position="30"/>
    </location>
</feature>
<evidence type="ECO:0000256" key="2">
    <source>
        <dbReference type="ARBA" id="ARBA00005587"/>
    </source>
</evidence>
<comment type="subcellular location">
    <subcellularLocation>
        <location evidence="1">Membrane</location>
        <topology evidence="1">Multi-pass membrane protein</topology>
    </subcellularLocation>
</comment>
<name>A0AAD9MCH1_9PEZI</name>
<dbReference type="PANTHER" id="PTHR31123:SF1">
    <property type="entry name" value="ACCUMULATION OF DYADS PROTEIN 2-RELATED"/>
    <property type="match status" value="1"/>
</dbReference>
<dbReference type="GO" id="GO:0005886">
    <property type="term" value="C:plasma membrane"/>
    <property type="evidence" value="ECO:0007669"/>
    <property type="project" value="TreeGrafter"/>
</dbReference>
<evidence type="ECO:0000256" key="4">
    <source>
        <dbReference type="ARBA" id="ARBA00022989"/>
    </source>
</evidence>
<feature type="transmembrane region" description="Helical" evidence="7">
    <location>
        <begin position="246"/>
        <end position="267"/>
    </location>
</feature>
<keyword evidence="5 7" id="KW-0472">Membrane</keyword>
<organism evidence="8 9">
    <name type="scientific">Phyllachora maydis</name>
    <dbReference type="NCBI Taxonomy" id="1825666"/>
    <lineage>
        <taxon>Eukaryota</taxon>
        <taxon>Fungi</taxon>
        <taxon>Dikarya</taxon>
        <taxon>Ascomycota</taxon>
        <taxon>Pezizomycotina</taxon>
        <taxon>Sordariomycetes</taxon>
        <taxon>Sordariomycetidae</taxon>
        <taxon>Phyllachorales</taxon>
        <taxon>Phyllachoraceae</taxon>
        <taxon>Phyllachora</taxon>
    </lineage>
</organism>
<keyword evidence="3 7" id="KW-0812">Transmembrane</keyword>
<keyword evidence="9" id="KW-1185">Reference proteome</keyword>
<feature type="transmembrane region" description="Helical" evidence="7">
    <location>
        <begin position="306"/>
        <end position="323"/>
    </location>
</feature>
<protein>
    <submittedName>
        <fullName evidence="8">Uncharacterized protein</fullName>
    </submittedName>
</protein>
<feature type="transmembrane region" description="Helical" evidence="7">
    <location>
        <begin position="343"/>
        <end position="362"/>
    </location>
</feature>
<reference evidence="8" key="1">
    <citation type="journal article" date="2023" name="Mol. Plant Microbe Interact.">
        <title>Elucidating the Obligate Nature and Biological Capacity of an Invasive Fungal Corn Pathogen.</title>
        <authorList>
            <person name="MacCready J.S."/>
            <person name="Roggenkamp E.M."/>
            <person name="Gdanetz K."/>
            <person name="Chilvers M.I."/>
        </authorList>
    </citation>
    <scope>NUCLEOTIDE SEQUENCE</scope>
    <source>
        <strain evidence="8">PM02</strain>
    </source>
</reference>